<keyword evidence="2" id="KW-0648">Protein biosynthesis</keyword>
<dbReference type="PIRSF" id="PIRSF004749">
    <property type="entry name" value="Pep_def"/>
    <property type="match status" value="1"/>
</dbReference>
<comment type="similarity">
    <text evidence="1 2">Belongs to the polypeptide deformylase family.</text>
</comment>
<sequence>MTAIVTVPNPVLRAPTKPITHLDKRVLDIIEHMTSALKNAKDPEGVGLAAPQIGISLRIFLMRPLPDKTITVFINPEITKFSQRQQSPTKNKGVYEGCLSLPNHYAPVTRAMSVTVRYETPAKPGQSETKLVEKTSTFSGFPAHIIQHEVDHLNGLLFIDRVLQQNVKLYRVQNKSWHEISI</sequence>
<dbReference type="GO" id="GO:0006412">
    <property type="term" value="P:translation"/>
    <property type="evidence" value="ECO:0007669"/>
    <property type="project" value="UniProtKB-UniRule"/>
</dbReference>
<feature type="binding site" evidence="2">
    <location>
        <position position="98"/>
    </location>
    <ligand>
        <name>Fe cation</name>
        <dbReference type="ChEBI" id="CHEBI:24875"/>
    </ligand>
</feature>
<keyword evidence="2" id="KW-0479">Metal-binding</keyword>
<dbReference type="PANTHER" id="PTHR10458:SF22">
    <property type="entry name" value="PEPTIDE DEFORMYLASE"/>
    <property type="match status" value="1"/>
</dbReference>
<protein>
    <recommendedName>
        <fullName evidence="2">Peptide deformylase</fullName>
        <shortName evidence="2">PDF</shortName>
        <ecNumber evidence="2">3.5.1.88</ecNumber>
    </recommendedName>
    <alternativeName>
        <fullName evidence="2">Polypeptide deformylase</fullName>
    </alternativeName>
</protein>
<dbReference type="PANTHER" id="PTHR10458">
    <property type="entry name" value="PEPTIDE DEFORMYLASE"/>
    <property type="match status" value="1"/>
</dbReference>
<evidence type="ECO:0000256" key="2">
    <source>
        <dbReference type="HAMAP-Rule" id="MF_00163"/>
    </source>
</evidence>
<feature type="binding site" evidence="2">
    <location>
        <position position="152"/>
    </location>
    <ligand>
        <name>Fe cation</name>
        <dbReference type="ChEBI" id="CHEBI:24875"/>
    </ligand>
</feature>
<comment type="function">
    <text evidence="2">Removes the formyl group from the N-terminal Met of newly synthesized proteins. Requires at least a dipeptide for an efficient rate of reaction. N-terminal L-methionine is a prerequisite for activity but the enzyme has broad specificity at other positions.</text>
</comment>
<dbReference type="CDD" id="cd00487">
    <property type="entry name" value="Pep_deformylase"/>
    <property type="match status" value="1"/>
</dbReference>
<dbReference type="Proteomes" id="UP000178176">
    <property type="component" value="Unassembled WGS sequence"/>
</dbReference>
<evidence type="ECO:0000256" key="1">
    <source>
        <dbReference type="ARBA" id="ARBA00010759"/>
    </source>
</evidence>
<dbReference type="PRINTS" id="PR01576">
    <property type="entry name" value="PDEFORMYLASE"/>
</dbReference>
<feature type="active site" evidence="2">
    <location>
        <position position="149"/>
    </location>
</feature>
<proteinExistence type="inferred from homology"/>
<dbReference type="GO" id="GO:0042586">
    <property type="term" value="F:peptide deformylase activity"/>
    <property type="evidence" value="ECO:0007669"/>
    <property type="project" value="UniProtKB-UniRule"/>
</dbReference>
<evidence type="ECO:0000313" key="4">
    <source>
        <dbReference type="Proteomes" id="UP000178176"/>
    </source>
</evidence>
<dbReference type="InterPro" id="IPR023635">
    <property type="entry name" value="Peptide_deformylase"/>
</dbReference>
<keyword evidence="2" id="KW-0378">Hydrolase</keyword>
<dbReference type="Gene3D" id="3.90.45.10">
    <property type="entry name" value="Peptide deformylase"/>
    <property type="match status" value="1"/>
</dbReference>
<dbReference type="EMBL" id="MEXH01000001">
    <property type="protein sequence ID" value="OGC93237.1"/>
    <property type="molecule type" value="Genomic_DNA"/>
</dbReference>
<dbReference type="Pfam" id="PF01327">
    <property type="entry name" value="Pep_deformylase"/>
    <property type="match status" value="1"/>
</dbReference>
<dbReference type="NCBIfam" id="TIGR00079">
    <property type="entry name" value="pept_deformyl"/>
    <property type="match status" value="1"/>
</dbReference>
<reference evidence="3 4" key="1">
    <citation type="journal article" date="2016" name="Nat. Commun.">
        <title>Thousands of microbial genomes shed light on interconnected biogeochemical processes in an aquifer system.</title>
        <authorList>
            <person name="Anantharaman K."/>
            <person name="Brown C.T."/>
            <person name="Hug L.A."/>
            <person name="Sharon I."/>
            <person name="Castelle C.J."/>
            <person name="Probst A.J."/>
            <person name="Thomas B.C."/>
            <person name="Singh A."/>
            <person name="Wilkins M.J."/>
            <person name="Karaoz U."/>
            <person name="Brodie E.L."/>
            <person name="Williams K.H."/>
            <person name="Hubbard S.S."/>
            <person name="Banfield J.F."/>
        </authorList>
    </citation>
    <scope>NUCLEOTIDE SEQUENCE [LARGE SCALE GENOMIC DNA]</scope>
</reference>
<accession>A0A1F4YH03</accession>
<gene>
    <name evidence="2" type="primary">def</name>
    <name evidence="3" type="ORF">A2876_05025</name>
</gene>
<comment type="cofactor">
    <cofactor evidence="2">
        <name>Fe(2+)</name>
        <dbReference type="ChEBI" id="CHEBI:29033"/>
    </cofactor>
    <text evidence="2">Binds 1 Fe(2+) ion.</text>
</comment>
<dbReference type="HAMAP" id="MF_00163">
    <property type="entry name" value="Pep_deformylase"/>
    <property type="match status" value="1"/>
</dbReference>
<dbReference type="AlphaFoldDB" id="A0A1F4YH03"/>
<dbReference type="SUPFAM" id="SSF56420">
    <property type="entry name" value="Peptide deformylase"/>
    <property type="match status" value="1"/>
</dbReference>
<dbReference type="GO" id="GO:0046872">
    <property type="term" value="F:metal ion binding"/>
    <property type="evidence" value="ECO:0007669"/>
    <property type="project" value="UniProtKB-KW"/>
</dbReference>
<evidence type="ECO:0000313" key="3">
    <source>
        <dbReference type="EMBL" id="OGC93237.1"/>
    </source>
</evidence>
<dbReference type="NCBIfam" id="NF001159">
    <property type="entry name" value="PRK00150.1-3"/>
    <property type="match status" value="1"/>
</dbReference>
<comment type="caution">
    <text evidence="3">The sequence shown here is derived from an EMBL/GenBank/DDBJ whole genome shotgun (WGS) entry which is preliminary data.</text>
</comment>
<name>A0A1F4YH03_9BACT</name>
<dbReference type="EC" id="3.5.1.88" evidence="2"/>
<dbReference type="InterPro" id="IPR036821">
    <property type="entry name" value="Peptide_deformylase_sf"/>
</dbReference>
<feature type="binding site" evidence="2">
    <location>
        <position position="148"/>
    </location>
    <ligand>
        <name>Fe cation</name>
        <dbReference type="ChEBI" id="CHEBI:24875"/>
    </ligand>
</feature>
<keyword evidence="2" id="KW-0408">Iron</keyword>
<comment type="catalytic activity">
    <reaction evidence="2">
        <text>N-terminal N-formyl-L-methionyl-[peptide] + H2O = N-terminal L-methionyl-[peptide] + formate</text>
        <dbReference type="Rhea" id="RHEA:24420"/>
        <dbReference type="Rhea" id="RHEA-COMP:10639"/>
        <dbReference type="Rhea" id="RHEA-COMP:10640"/>
        <dbReference type="ChEBI" id="CHEBI:15377"/>
        <dbReference type="ChEBI" id="CHEBI:15740"/>
        <dbReference type="ChEBI" id="CHEBI:49298"/>
        <dbReference type="ChEBI" id="CHEBI:64731"/>
        <dbReference type="EC" id="3.5.1.88"/>
    </reaction>
</comment>
<organism evidence="3 4">
    <name type="scientific">Candidatus Amesbacteria bacterium RIFCSPHIGHO2_01_FULL_48_32b</name>
    <dbReference type="NCBI Taxonomy" id="1797253"/>
    <lineage>
        <taxon>Bacteria</taxon>
        <taxon>Candidatus Amesiibacteriota</taxon>
    </lineage>
</organism>